<keyword evidence="2" id="KW-0812">Transmembrane</keyword>
<dbReference type="InterPro" id="IPR027389">
    <property type="entry name" value="B_mannosylTrfase_Bre-3/Egh"/>
</dbReference>
<name>A0A0D6EG13_SPOSA</name>
<feature type="compositionally biased region" description="Polar residues" evidence="1">
    <location>
        <begin position="1"/>
        <end position="10"/>
    </location>
</feature>
<evidence type="ECO:0000313" key="5">
    <source>
        <dbReference type="EMBL" id="CEQ38909.1"/>
    </source>
</evidence>
<dbReference type="OrthoDB" id="5819582at2759"/>
<dbReference type="PANTHER" id="PTHR16779">
    <property type="entry name" value="BETA-1,4-MANNOSYLTRANSFERASE EGH"/>
    <property type="match status" value="1"/>
</dbReference>
<dbReference type="GO" id="GO:0005737">
    <property type="term" value="C:cytoplasm"/>
    <property type="evidence" value="ECO:0007669"/>
    <property type="project" value="TreeGrafter"/>
</dbReference>
<sequence length="1283" mass="143401">MYSANPQSNPADYDAHVASGGAASSSTNFSRPGAYGNPSPTGSQDEEQHLEPNSADPLRTTFGADSNERESYMDSDLEMRKYQGLSASGVAGYQAVGDSSEPGSPIQEGSYERSHESGSSGTKVDQGSNTRLPRPETMSSEGSYEQRNNGQSESGHGHYAGYQDAGGAYHPGGSPGSGFRYREGSFGHHSGVESGRASTIGTDHMPSNGMPHNSSRVALNNDWRNSYDQGSDMSRNMTIAEVAPGKEGYGSADSAYGDEKKESALANGGQSYAPIAPGSPALGGPPKPSAREPPSVVISRTNRLDWIDGLRGIASIIIFTHHFSDLTWSQTHPNTLAEGSIQGFLRNGQLAVGMYFLLGGRVLAASFLKSAFTVPKAPVVHGDDEPEKPVVVRKPPGPRWLTLSSSLFRRSIRLAFPAIIVGFIQWKVCVDGLMNTAIQAEEQFLNPSSLWVPTWCEIGDFAGFLQFCLDLFTNPNHQYMLTVGSALWTTYDQFWGSVLVYIVAATLTPLPFRGRYALYLTICVALWWINSSNMLYIIGLWLADVYASGFIRKIQDHWKWTVGIEICATALALAMIVGGTKVATPANVAIGKVTVYEGKFGYDPSYIWPQYMLMSNWCVPRSPLSPSTFPYLPPLPPPAPDSPHRIPVTMILIWVELSHAMQWFMSWGLFTWIGKVSYGFYLMQFLTIYGLMPHLILHFVKVKGTGSYWNIVTPTYIICLMFNFLVAWVSYHLLDRIGLKLGKWIWDGLFVTKPNTAAALPVKMARHAFDTVVYGPGRMAKDYASSTSKNWASFKSNLHTVMNWRTPATRPAVPDPTDPEVLAQLHSTRWTSDLSHDREAMRTRRLLSLQSWAWLPHLFLIPGLTVVWVIFHPTGNWTYDALTFSALWRVIWVLSLPNCIFAWIGFITPDISPSPTAMDNKPVHREYIRNFFIVLVTKGSNEAAVRRGYNKLIKLEKYHPAVKVVVLTDEPYVYPDLQNIVCPKSYKSPLGKAKYKARALDYFRYHVSLGVYDWILHMDEESTTDAESLRHCIEFIRYTPHHFGQGIILYNGEGYWDNWYFTVADGIRVGDDLARFHLQNTVIHRPVFGVHGSFLMTNGEMENECTWDFGSLAEDFEFSQDAWRRGFTCGRIHGIVREQSPTTLRDFLKQRRRWFMGIRDIKGLYGLPHLAINLWVVGVFTLGATIVNLPLGFIEHSLTPVWIAVCADFCFITFFTLYLWGLLFQELDYGQTWWKIPIHILCAIVIQPFASIAEGLSAIWAMASEDFGKVRLLLCPARVDDGC</sequence>
<organism evidence="5 6">
    <name type="scientific">Sporidiobolus salmonicolor</name>
    <name type="common">Yeast-like fungus</name>
    <name type="synonym">Sporobolomyces salmonicolor</name>
    <dbReference type="NCBI Taxonomy" id="5005"/>
    <lineage>
        <taxon>Eukaryota</taxon>
        <taxon>Fungi</taxon>
        <taxon>Dikarya</taxon>
        <taxon>Basidiomycota</taxon>
        <taxon>Pucciniomycotina</taxon>
        <taxon>Microbotryomycetes</taxon>
        <taxon>Sporidiobolales</taxon>
        <taxon>Sporidiobolaceae</taxon>
        <taxon>Sporobolomyces</taxon>
    </lineage>
</organism>
<evidence type="ECO:0000313" key="6">
    <source>
        <dbReference type="Proteomes" id="UP000243876"/>
    </source>
</evidence>
<gene>
    <name evidence="5" type="primary">SPOSA6832_00368</name>
</gene>
<feature type="transmembrane region" description="Helical" evidence="2">
    <location>
        <begin position="1163"/>
        <end position="1189"/>
    </location>
</feature>
<accession>A0A0D6EG13</accession>
<keyword evidence="2" id="KW-0472">Membrane</keyword>
<evidence type="ECO:0000256" key="1">
    <source>
        <dbReference type="SAM" id="MobiDB-lite"/>
    </source>
</evidence>
<evidence type="ECO:0000259" key="3">
    <source>
        <dbReference type="Pfam" id="PF01757"/>
    </source>
</evidence>
<dbReference type="Pfam" id="PF01757">
    <property type="entry name" value="Acyl_transf_3"/>
    <property type="match status" value="1"/>
</dbReference>
<dbReference type="Proteomes" id="UP000243876">
    <property type="component" value="Unassembled WGS sequence"/>
</dbReference>
<dbReference type="PANTHER" id="PTHR16779:SF1">
    <property type="entry name" value="BETA-1,4-MANNOSYLTRANSFERASE EGH"/>
    <property type="match status" value="1"/>
</dbReference>
<feature type="domain" description="Acyltransferase 3" evidence="3">
    <location>
        <begin position="305"/>
        <end position="731"/>
    </location>
</feature>
<dbReference type="EMBL" id="CENE01000001">
    <property type="protein sequence ID" value="CEQ38909.1"/>
    <property type="molecule type" value="Genomic_DNA"/>
</dbReference>
<dbReference type="SUPFAM" id="SSF53448">
    <property type="entry name" value="Nucleotide-diphospho-sugar transferases"/>
    <property type="match status" value="1"/>
</dbReference>
<evidence type="ECO:0000256" key="2">
    <source>
        <dbReference type="SAM" id="Phobius"/>
    </source>
</evidence>
<feature type="transmembrane region" description="Helical" evidence="2">
    <location>
        <begin position="1201"/>
        <end position="1224"/>
    </location>
</feature>
<dbReference type="Pfam" id="PF13632">
    <property type="entry name" value="Glyco_trans_2_3"/>
    <property type="match status" value="1"/>
</dbReference>
<feature type="transmembrane region" description="Helical" evidence="2">
    <location>
        <begin position="886"/>
        <end position="908"/>
    </location>
</feature>
<feature type="region of interest" description="Disordered" evidence="1">
    <location>
        <begin position="1"/>
        <end position="77"/>
    </location>
</feature>
<keyword evidence="2" id="KW-1133">Transmembrane helix</keyword>
<keyword evidence="6" id="KW-1185">Reference proteome</keyword>
<feature type="region of interest" description="Disordered" evidence="1">
    <location>
        <begin position="93"/>
        <end position="214"/>
    </location>
</feature>
<reference evidence="6" key="1">
    <citation type="submission" date="2015-02" db="EMBL/GenBank/DDBJ databases">
        <authorList>
            <person name="Gon?alves P."/>
        </authorList>
    </citation>
    <scope>NUCLEOTIDE SEQUENCE [LARGE SCALE GENOMIC DNA]</scope>
</reference>
<proteinExistence type="predicted"/>
<feature type="domain" description="Glycosyltransferase 2-like" evidence="4">
    <location>
        <begin position="1014"/>
        <end position="1217"/>
    </location>
</feature>
<feature type="transmembrane region" description="Helical" evidence="2">
    <location>
        <begin position="519"/>
        <end position="543"/>
    </location>
</feature>
<dbReference type="InterPro" id="IPR029044">
    <property type="entry name" value="Nucleotide-diphossugar_trans"/>
</dbReference>
<feature type="non-terminal residue" evidence="5">
    <location>
        <position position="1"/>
    </location>
</feature>
<feature type="transmembrane region" description="Helical" evidence="2">
    <location>
        <begin position="851"/>
        <end position="871"/>
    </location>
</feature>
<evidence type="ECO:0000259" key="4">
    <source>
        <dbReference type="Pfam" id="PF13632"/>
    </source>
</evidence>
<feature type="transmembrane region" description="Helical" evidence="2">
    <location>
        <begin position="711"/>
        <end position="734"/>
    </location>
</feature>
<feature type="compositionally biased region" description="Basic and acidic residues" evidence="1">
    <location>
        <begin position="66"/>
        <end position="77"/>
    </location>
</feature>
<feature type="region of interest" description="Disordered" evidence="1">
    <location>
        <begin position="264"/>
        <end position="296"/>
    </location>
</feature>
<dbReference type="InterPro" id="IPR002656">
    <property type="entry name" value="Acyl_transf_3_dom"/>
</dbReference>
<dbReference type="GO" id="GO:0016747">
    <property type="term" value="F:acyltransferase activity, transferring groups other than amino-acyl groups"/>
    <property type="evidence" value="ECO:0007669"/>
    <property type="project" value="InterPro"/>
</dbReference>
<dbReference type="InterPro" id="IPR001173">
    <property type="entry name" value="Glyco_trans_2-like"/>
</dbReference>
<protein>
    <submittedName>
        <fullName evidence="5">SPOSA6832_00368-mRNA-1:cds</fullName>
    </submittedName>
</protein>
<feature type="transmembrane region" description="Helical" evidence="2">
    <location>
        <begin position="680"/>
        <end position="699"/>
    </location>
</feature>
<feature type="compositionally biased region" description="Polar residues" evidence="1">
    <location>
        <begin position="117"/>
        <end position="154"/>
    </location>
</feature>
<feature type="transmembrane region" description="Helical" evidence="2">
    <location>
        <begin position="1236"/>
        <end position="1263"/>
    </location>
</feature>
<dbReference type="GO" id="GO:0019187">
    <property type="term" value="F:beta-1,4-mannosyltransferase activity"/>
    <property type="evidence" value="ECO:0007669"/>
    <property type="project" value="InterPro"/>
</dbReference>